<keyword evidence="3" id="KW-1185">Reference proteome</keyword>
<feature type="compositionally biased region" description="Basic residues" evidence="1">
    <location>
        <begin position="77"/>
        <end position="87"/>
    </location>
</feature>
<protein>
    <submittedName>
        <fullName evidence="2">Uncharacterized protein</fullName>
    </submittedName>
</protein>
<feature type="compositionally biased region" description="Pro residues" evidence="1">
    <location>
        <begin position="7"/>
        <end position="17"/>
    </location>
</feature>
<feature type="compositionally biased region" description="Polar residues" evidence="1">
    <location>
        <begin position="34"/>
        <end position="55"/>
    </location>
</feature>
<dbReference type="Proteomes" id="UP001352852">
    <property type="component" value="Unassembled WGS sequence"/>
</dbReference>
<accession>A0ABU7F727</accession>
<organism evidence="2 3">
    <name type="scientific">Characodon lateralis</name>
    <dbReference type="NCBI Taxonomy" id="208331"/>
    <lineage>
        <taxon>Eukaryota</taxon>
        <taxon>Metazoa</taxon>
        <taxon>Chordata</taxon>
        <taxon>Craniata</taxon>
        <taxon>Vertebrata</taxon>
        <taxon>Euteleostomi</taxon>
        <taxon>Actinopterygii</taxon>
        <taxon>Neopterygii</taxon>
        <taxon>Teleostei</taxon>
        <taxon>Neoteleostei</taxon>
        <taxon>Acanthomorphata</taxon>
        <taxon>Ovalentaria</taxon>
        <taxon>Atherinomorphae</taxon>
        <taxon>Cyprinodontiformes</taxon>
        <taxon>Goodeidae</taxon>
        <taxon>Characodon</taxon>
    </lineage>
</organism>
<feature type="non-terminal residue" evidence="2">
    <location>
        <position position="1"/>
    </location>
</feature>
<feature type="region of interest" description="Disordered" evidence="1">
    <location>
        <begin position="1"/>
        <end position="96"/>
    </location>
</feature>
<reference evidence="2 3" key="1">
    <citation type="submission" date="2021-06" db="EMBL/GenBank/DDBJ databases">
        <authorList>
            <person name="Palmer J.M."/>
        </authorList>
    </citation>
    <scope>NUCLEOTIDE SEQUENCE [LARGE SCALE GENOMIC DNA]</scope>
    <source>
        <strain evidence="2 3">CL_MEX2019</strain>
        <tissue evidence="2">Muscle</tissue>
    </source>
</reference>
<name>A0ABU7F727_9TELE</name>
<dbReference type="EMBL" id="JAHUTJ010077896">
    <property type="protein sequence ID" value="MED6295212.1"/>
    <property type="molecule type" value="Genomic_DNA"/>
</dbReference>
<evidence type="ECO:0000313" key="3">
    <source>
        <dbReference type="Proteomes" id="UP001352852"/>
    </source>
</evidence>
<evidence type="ECO:0000256" key="1">
    <source>
        <dbReference type="SAM" id="MobiDB-lite"/>
    </source>
</evidence>
<gene>
    <name evidence="2" type="ORF">CHARACLAT_029363</name>
</gene>
<proteinExistence type="predicted"/>
<comment type="caution">
    <text evidence="2">The sequence shown here is derived from an EMBL/GenBank/DDBJ whole genome shotgun (WGS) entry which is preliminary data.</text>
</comment>
<evidence type="ECO:0000313" key="2">
    <source>
        <dbReference type="EMBL" id="MED6295212.1"/>
    </source>
</evidence>
<sequence>TTGSSTQPPPHSHPLPSPKKMSLSLTTDIHQEGESGQQIEPCSRGKTSPQPQGTKDGTGEGPEPDDNSPQDAQQRRATNHSHGRKRAKESNKVQHMSIGYHALRVLAEATSNHAS</sequence>